<dbReference type="PANTHER" id="PTHR24113:SF12">
    <property type="entry name" value="RAN GTPASE-ACTIVATING PROTEIN 1"/>
    <property type="match status" value="1"/>
</dbReference>
<keyword evidence="1" id="KW-0343">GTPase activation</keyword>
<reference evidence="4" key="1">
    <citation type="submission" date="2017-05" db="UniProtKB">
        <authorList>
            <consortium name="EnsemblMetazoa"/>
        </authorList>
    </citation>
    <scope>IDENTIFICATION</scope>
</reference>
<sequence length="245" mass="27470">MSLKQELQSLLESRLSSDEKVQTLQQISKKKDIEIEKLKVVLKDKASDQNTANQGLRIAGRFLAKLQDAHQQIHLRESSSSIAGLLIPPLLQRKTVRCLYIFSTPLTHDFICSLSSSISNNNTIESLWLTSTTISDDGVTTLAQSLKHNTHLRYLSLGYNPGITSTCAQSLVELLTSNHSLTVLYFSRTKIDTEGVLQLVKSLKSNDTLGKLILDEKHKQACSDQFISKMNKLDFLYKYADGTHF</sequence>
<dbReference type="InterPro" id="IPR027038">
    <property type="entry name" value="RanGap"/>
</dbReference>
<dbReference type="EnsemblMetazoa" id="Aqu2.1.30480_001">
    <property type="protein sequence ID" value="Aqu2.1.30480_001"/>
    <property type="gene ID" value="Aqu2.1.30480"/>
</dbReference>
<dbReference type="SUPFAM" id="SSF52047">
    <property type="entry name" value="RNI-like"/>
    <property type="match status" value="1"/>
</dbReference>
<dbReference type="InterPro" id="IPR032675">
    <property type="entry name" value="LRR_dom_sf"/>
</dbReference>
<name>A0A1X7UR60_AMPQE</name>
<protein>
    <submittedName>
        <fullName evidence="4">Uncharacterized protein</fullName>
    </submittedName>
</protein>
<dbReference type="GO" id="GO:0031267">
    <property type="term" value="F:small GTPase binding"/>
    <property type="evidence" value="ECO:0007669"/>
    <property type="project" value="TreeGrafter"/>
</dbReference>
<dbReference type="Gene3D" id="3.80.10.10">
    <property type="entry name" value="Ribonuclease Inhibitor"/>
    <property type="match status" value="2"/>
</dbReference>
<dbReference type="OrthoDB" id="120976at2759"/>
<dbReference type="PANTHER" id="PTHR24113">
    <property type="entry name" value="RAN GTPASE-ACTIVATING PROTEIN 1"/>
    <property type="match status" value="1"/>
</dbReference>
<dbReference type="GO" id="GO:0048471">
    <property type="term" value="C:perinuclear region of cytoplasm"/>
    <property type="evidence" value="ECO:0007669"/>
    <property type="project" value="TreeGrafter"/>
</dbReference>
<keyword evidence="3" id="KW-0677">Repeat</keyword>
<evidence type="ECO:0000256" key="2">
    <source>
        <dbReference type="ARBA" id="ARBA00022614"/>
    </source>
</evidence>
<organism evidence="4">
    <name type="scientific">Amphimedon queenslandica</name>
    <name type="common">Sponge</name>
    <dbReference type="NCBI Taxonomy" id="400682"/>
    <lineage>
        <taxon>Eukaryota</taxon>
        <taxon>Metazoa</taxon>
        <taxon>Porifera</taxon>
        <taxon>Demospongiae</taxon>
        <taxon>Heteroscleromorpha</taxon>
        <taxon>Haplosclerida</taxon>
        <taxon>Niphatidae</taxon>
        <taxon>Amphimedon</taxon>
    </lineage>
</organism>
<dbReference type="GO" id="GO:0005829">
    <property type="term" value="C:cytosol"/>
    <property type="evidence" value="ECO:0007669"/>
    <property type="project" value="TreeGrafter"/>
</dbReference>
<proteinExistence type="predicted"/>
<dbReference type="InterPro" id="IPR001611">
    <property type="entry name" value="Leu-rich_rpt"/>
</dbReference>
<keyword evidence="2" id="KW-0433">Leucine-rich repeat</keyword>
<dbReference type="AlphaFoldDB" id="A0A1X7UR60"/>
<dbReference type="Pfam" id="PF13516">
    <property type="entry name" value="LRR_6"/>
    <property type="match status" value="3"/>
</dbReference>
<dbReference type="GO" id="GO:0006913">
    <property type="term" value="P:nucleocytoplasmic transport"/>
    <property type="evidence" value="ECO:0007669"/>
    <property type="project" value="TreeGrafter"/>
</dbReference>
<evidence type="ECO:0000256" key="1">
    <source>
        <dbReference type="ARBA" id="ARBA00022468"/>
    </source>
</evidence>
<dbReference type="InParanoid" id="A0A1X7UR60"/>
<dbReference type="GO" id="GO:0005096">
    <property type="term" value="F:GTPase activator activity"/>
    <property type="evidence" value="ECO:0007669"/>
    <property type="project" value="UniProtKB-KW"/>
</dbReference>
<accession>A0A1X7UR60</accession>
<dbReference type="GO" id="GO:0005634">
    <property type="term" value="C:nucleus"/>
    <property type="evidence" value="ECO:0007669"/>
    <property type="project" value="TreeGrafter"/>
</dbReference>
<evidence type="ECO:0000313" key="4">
    <source>
        <dbReference type="EnsemblMetazoa" id="Aqu2.1.30480_001"/>
    </source>
</evidence>
<evidence type="ECO:0000256" key="3">
    <source>
        <dbReference type="ARBA" id="ARBA00022737"/>
    </source>
</evidence>
<dbReference type="SMART" id="SM00368">
    <property type="entry name" value="LRR_RI"/>
    <property type="match status" value="3"/>
</dbReference>